<evidence type="ECO:0000313" key="3">
    <source>
        <dbReference type="Proteomes" id="UP000440004"/>
    </source>
</evidence>
<feature type="transmembrane region" description="Helical" evidence="1">
    <location>
        <begin position="6"/>
        <end position="29"/>
    </location>
</feature>
<gene>
    <name evidence="2" type="ORF">GC105_13050</name>
</gene>
<reference evidence="2 3" key="1">
    <citation type="submission" date="2019-10" db="EMBL/GenBank/DDBJ databases">
        <title>Alkalibaculum tamaniensis sp.nov., a new alkaliphilic acetogen, isolated on methoxylated aromatics from a mud volcano.</title>
        <authorList>
            <person name="Khomyakova M.A."/>
            <person name="Merkel A.Y."/>
            <person name="Bonch-Osmolovskaya E.A."/>
            <person name="Slobodkin A.I."/>
        </authorList>
    </citation>
    <scope>NUCLEOTIDE SEQUENCE [LARGE SCALE GENOMIC DNA]</scope>
    <source>
        <strain evidence="2 3">M08DMB</strain>
    </source>
</reference>
<keyword evidence="1" id="KW-0812">Transmembrane</keyword>
<accession>A0A6A7KC11</accession>
<keyword evidence="1" id="KW-1133">Transmembrane helix</keyword>
<feature type="transmembrane region" description="Helical" evidence="1">
    <location>
        <begin position="82"/>
        <end position="99"/>
    </location>
</feature>
<proteinExistence type="predicted"/>
<keyword evidence="3" id="KW-1185">Reference proteome</keyword>
<feature type="transmembrane region" description="Helical" evidence="1">
    <location>
        <begin position="50"/>
        <end position="70"/>
    </location>
</feature>
<keyword evidence="1" id="KW-0472">Membrane</keyword>
<dbReference type="AlphaFoldDB" id="A0A6A7KC11"/>
<protein>
    <recommendedName>
        <fullName evidence="4">DUF3784 domain-containing protein</fullName>
    </recommendedName>
</protein>
<organism evidence="2 3">
    <name type="scientific">Alkalibaculum sporogenes</name>
    <dbReference type="NCBI Taxonomy" id="2655001"/>
    <lineage>
        <taxon>Bacteria</taxon>
        <taxon>Bacillati</taxon>
        <taxon>Bacillota</taxon>
        <taxon>Clostridia</taxon>
        <taxon>Eubacteriales</taxon>
        <taxon>Eubacteriaceae</taxon>
        <taxon>Alkalibaculum</taxon>
    </lineage>
</organism>
<name>A0A6A7KC11_9FIRM</name>
<dbReference type="Proteomes" id="UP000440004">
    <property type="component" value="Unassembled WGS sequence"/>
</dbReference>
<comment type="caution">
    <text evidence="2">The sequence shown here is derived from an EMBL/GenBank/DDBJ whole genome shotgun (WGS) entry which is preliminary data.</text>
</comment>
<evidence type="ECO:0000256" key="1">
    <source>
        <dbReference type="SAM" id="Phobius"/>
    </source>
</evidence>
<evidence type="ECO:0000313" key="2">
    <source>
        <dbReference type="EMBL" id="MPW26717.1"/>
    </source>
</evidence>
<evidence type="ECO:0008006" key="4">
    <source>
        <dbReference type="Google" id="ProtNLM"/>
    </source>
</evidence>
<dbReference type="EMBL" id="WHNX01000025">
    <property type="protein sequence ID" value="MPW26717.1"/>
    <property type="molecule type" value="Genomic_DNA"/>
</dbReference>
<sequence length="112" mass="13094">MILIIELVILITVSLTISTFSFLQKGPLISVMYYMSNKEERIRLKTKKRYYFIGTIFLVSAILFGIVLVGEIFKLPPMQKPLIVISIVLSIYFIIRYTQLELERMKSKKNKN</sequence>
<dbReference type="RefSeq" id="WP_152805543.1">
    <property type="nucleotide sequence ID" value="NZ_WHNX01000025.1"/>
</dbReference>